<evidence type="ECO:0000259" key="5">
    <source>
        <dbReference type="PROSITE" id="PS51063"/>
    </source>
</evidence>
<dbReference type="Gene3D" id="2.60.120.10">
    <property type="entry name" value="Jelly Rolls"/>
    <property type="match status" value="1"/>
</dbReference>
<dbReference type="PANTHER" id="PTHR24567:SF68">
    <property type="entry name" value="DNA-BINDING TRANSCRIPTIONAL DUAL REGULATOR CRP"/>
    <property type="match status" value="1"/>
</dbReference>
<name>A0A8J3ZT81_9ACTN</name>
<dbReference type="InterPro" id="IPR050397">
    <property type="entry name" value="Env_Response_Regulators"/>
</dbReference>
<sequence>MEAGNAWRPATLLGRLPPPVRSAFLELGVPKRFARNVELISEGTNGRQAFLILRGHVKVTTGTDTGTALLSVRGEGDLIGDMAAISGLPRSATVTTCTAVEARLILHVTLHDFIARHRVAGELINARVVEQLHFANRRRVEYATRTVVQRLAAVIDELAQVCGEPTPGGGIRLPAWFPQADIADLVGASEGSVQRELGKLREQKLIDTRYRSVVILDRAGLAAVADPRDPS</sequence>
<feature type="domain" description="HTH crp-type" evidence="5">
    <location>
        <begin position="145"/>
        <end position="219"/>
    </location>
</feature>
<dbReference type="Proteomes" id="UP000635606">
    <property type="component" value="Unassembled WGS sequence"/>
</dbReference>
<dbReference type="InterPro" id="IPR018490">
    <property type="entry name" value="cNMP-bd_dom_sf"/>
</dbReference>
<evidence type="ECO:0000313" key="7">
    <source>
        <dbReference type="Proteomes" id="UP000635606"/>
    </source>
</evidence>
<dbReference type="RefSeq" id="WP_203929956.1">
    <property type="nucleotide sequence ID" value="NZ_BOPH01000072.1"/>
</dbReference>
<dbReference type="InterPro" id="IPR036390">
    <property type="entry name" value="WH_DNA-bd_sf"/>
</dbReference>
<dbReference type="InterPro" id="IPR014710">
    <property type="entry name" value="RmlC-like_jellyroll"/>
</dbReference>
<dbReference type="GO" id="GO:0003677">
    <property type="term" value="F:DNA binding"/>
    <property type="evidence" value="ECO:0007669"/>
    <property type="project" value="UniProtKB-KW"/>
</dbReference>
<dbReference type="EMBL" id="BOPH01000072">
    <property type="protein sequence ID" value="GIJ70054.1"/>
    <property type="molecule type" value="Genomic_DNA"/>
</dbReference>
<dbReference type="GO" id="GO:0003700">
    <property type="term" value="F:DNA-binding transcription factor activity"/>
    <property type="evidence" value="ECO:0007669"/>
    <property type="project" value="TreeGrafter"/>
</dbReference>
<accession>A0A8J3ZT81</accession>
<dbReference type="CDD" id="cd00038">
    <property type="entry name" value="CAP_ED"/>
    <property type="match status" value="1"/>
</dbReference>
<dbReference type="PANTHER" id="PTHR24567">
    <property type="entry name" value="CRP FAMILY TRANSCRIPTIONAL REGULATORY PROTEIN"/>
    <property type="match status" value="1"/>
</dbReference>
<dbReference type="PROSITE" id="PS51063">
    <property type="entry name" value="HTH_CRP_2"/>
    <property type="match status" value="1"/>
</dbReference>
<organism evidence="6 7">
    <name type="scientific">Virgisporangium ochraceum</name>
    <dbReference type="NCBI Taxonomy" id="65505"/>
    <lineage>
        <taxon>Bacteria</taxon>
        <taxon>Bacillati</taxon>
        <taxon>Actinomycetota</taxon>
        <taxon>Actinomycetes</taxon>
        <taxon>Micromonosporales</taxon>
        <taxon>Micromonosporaceae</taxon>
        <taxon>Virgisporangium</taxon>
    </lineage>
</organism>
<dbReference type="AlphaFoldDB" id="A0A8J3ZT81"/>
<dbReference type="Pfam" id="PF00027">
    <property type="entry name" value="cNMP_binding"/>
    <property type="match status" value="1"/>
</dbReference>
<feature type="domain" description="Cyclic nucleotide-binding" evidence="4">
    <location>
        <begin position="12"/>
        <end position="101"/>
    </location>
</feature>
<dbReference type="InterPro" id="IPR012318">
    <property type="entry name" value="HTH_CRP"/>
</dbReference>
<dbReference type="SUPFAM" id="SSF46785">
    <property type="entry name" value="Winged helix' DNA-binding domain"/>
    <property type="match status" value="1"/>
</dbReference>
<protein>
    <submittedName>
        <fullName evidence="6">Crp/Fnr family transcriptional regulator</fullName>
    </submittedName>
</protein>
<comment type="caution">
    <text evidence="6">The sequence shown here is derived from an EMBL/GenBank/DDBJ whole genome shotgun (WGS) entry which is preliminary data.</text>
</comment>
<evidence type="ECO:0000259" key="4">
    <source>
        <dbReference type="PROSITE" id="PS50042"/>
    </source>
</evidence>
<keyword evidence="7" id="KW-1185">Reference proteome</keyword>
<evidence type="ECO:0000313" key="6">
    <source>
        <dbReference type="EMBL" id="GIJ70054.1"/>
    </source>
</evidence>
<keyword evidence="3" id="KW-0804">Transcription</keyword>
<proteinExistence type="predicted"/>
<dbReference type="Pfam" id="PF13545">
    <property type="entry name" value="HTH_Crp_2"/>
    <property type="match status" value="1"/>
</dbReference>
<dbReference type="PROSITE" id="PS50042">
    <property type="entry name" value="CNMP_BINDING_3"/>
    <property type="match status" value="1"/>
</dbReference>
<keyword evidence="1" id="KW-0805">Transcription regulation</keyword>
<reference evidence="6" key="1">
    <citation type="submission" date="2021-01" db="EMBL/GenBank/DDBJ databases">
        <title>Whole genome shotgun sequence of Virgisporangium ochraceum NBRC 16418.</title>
        <authorList>
            <person name="Komaki H."/>
            <person name="Tamura T."/>
        </authorList>
    </citation>
    <scope>NUCLEOTIDE SEQUENCE</scope>
    <source>
        <strain evidence="6">NBRC 16418</strain>
    </source>
</reference>
<dbReference type="GO" id="GO:0005829">
    <property type="term" value="C:cytosol"/>
    <property type="evidence" value="ECO:0007669"/>
    <property type="project" value="TreeGrafter"/>
</dbReference>
<keyword evidence="2" id="KW-0238">DNA-binding</keyword>
<dbReference type="SMART" id="SM00100">
    <property type="entry name" value="cNMP"/>
    <property type="match status" value="1"/>
</dbReference>
<gene>
    <name evidence="6" type="ORF">Voc01_049710</name>
</gene>
<dbReference type="InterPro" id="IPR000595">
    <property type="entry name" value="cNMP-bd_dom"/>
</dbReference>
<evidence type="ECO:0000256" key="2">
    <source>
        <dbReference type="ARBA" id="ARBA00023125"/>
    </source>
</evidence>
<dbReference type="SUPFAM" id="SSF51206">
    <property type="entry name" value="cAMP-binding domain-like"/>
    <property type="match status" value="1"/>
</dbReference>
<evidence type="ECO:0000256" key="1">
    <source>
        <dbReference type="ARBA" id="ARBA00023015"/>
    </source>
</evidence>
<evidence type="ECO:0000256" key="3">
    <source>
        <dbReference type="ARBA" id="ARBA00023163"/>
    </source>
</evidence>